<evidence type="ECO:0000313" key="1">
    <source>
        <dbReference type="EMBL" id="VWP01049.1"/>
    </source>
</evidence>
<sequence length="181" mass="20648">MASRPLTYRERVQNILHEVALSGSDDILAHIRDGISAEIRARRVWLGGQGADSKVVFTAHGKRFYQEMGGSMILAIEDKRLMRMTIPQLHEQSEVFSRVIREIKHLFAHFRPQDANLEVNEVPNAVRQLFHRINNLNQQWTDIQHDLATDQAALRDLRANHEPLARINSPSVNGDGSAEDR</sequence>
<organism evidence="1">
    <name type="scientific">Ganoderma boninense</name>
    <dbReference type="NCBI Taxonomy" id="34458"/>
    <lineage>
        <taxon>Eukaryota</taxon>
        <taxon>Fungi</taxon>
        <taxon>Dikarya</taxon>
        <taxon>Basidiomycota</taxon>
        <taxon>Agaricomycotina</taxon>
        <taxon>Agaricomycetes</taxon>
        <taxon>Polyporales</taxon>
        <taxon>Polyporaceae</taxon>
        <taxon>Ganoderma</taxon>
    </lineage>
</organism>
<gene>
    <name evidence="1" type="primary">I1S104</name>
</gene>
<protein>
    <submittedName>
        <fullName evidence="1">Longiborneol synthase CLM1 (Terpene cyclase CLM1))</fullName>
        <ecNumber evidence="1">4.2.3.-</ecNumber>
    </submittedName>
</protein>
<reference evidence="1" key="1">
    <citation type="submission" date="2019-10" db="EMBL/GenBank/DDBJ databases">
        <authorList>
            <person name="Nor Muhammad N."/>
        </authorList>
    </citation>
    <scope>NUCLEOTIDE SEQUENCE</scope>
</reference>
<dbReference type="AlphaFoldDB" id="A0A5K1K5Y4"/>
<dbReference type="EMBL" id="LR729063">
    <property type="protein sequence ID" value="VWP01049.1"/>
    <property type="molecule type" value="Genomic_DNA"/>
</dbReference>
<accession>A0A5K1K5Y4</accession>
<proteinExistence type="predicted"/>
<keyword evidence="1" id="KW-0456">Lyase</keyword>
<dbReference type="EC" id="4.2.3.-" evidence="1"/>
<dbReference type="GO" id="GO:0016829">
    <property type="term" value="F:lyase activity"/>
    <property type="evidence" value="ECO:0007669"/>
    <property type="project" value="UniProtKB-KW"/>
</dbReference>
<name>A0A5K1K5Y4_9APHY</name>